<evidence type="ECO:0000313" key="2">
    <source>
        <dbReference type="EMBL" id="MPL61355.1"/>
    </source>
</evidence>
<dbReference type="InterPro" id="IPR010359">
    <property type="entry name" value="IrrE_HExxH"/>
</dbReference>
<proteinExistence type="predicted"/>
<organism evidence="2">
    <name type="scientific">bioreactor metagenome</name>
    <dbReference type="NCBI Taxonomy" id="1076179"/>
    <lineage>
        <taxon>unclassified sequences</taxon>
        <taxon>metagenomes</taxon>
        <taxon>ecological metagenomes</taxon>
    </lineage>
</organism>
<accession>A0A644T378</accession>
<feature type="domain" description="IrrE N-terminal-like" evidence="1">
    <location>
        <begin position="75"/>
        <end position="158"/>
    </location>
</feature>
<dbReference type="AlphaFoldDB" id="A0A644T378"/>
<evidence type="ECO:0000259" key="1">
    <source>
        <dbReference type="Pfam" id="PF06114"/>
    </source>
</evidence>
<gene>
    <name evidence="2" type="ORF">SDC9_06925</name>
</gene>
<reference evidence="2" key="1">
    <citation type="submission" date="2019-08" db="EMBL/GenBank/DDBJ databases">
        <authorList>
            <person name="Kucharzyk K."/>
            <person name="Murdoch R.W."/>
            <person name="Higgins S."/>
            <person name="Loffler F."/>
        </authorList>
    </citation>
    <scope>NUCLEOTIDE SEQUENCE</scope>
</reference>
<dbReference type="EMBL" id="VSSQ01000014">
    <property type="protein sequence ID" value="MPL61355.1"/>
    <property type="molecule type" value="Genomic_DNA"/>
</dbReference>
<comment type="caution">
    <text evidence="2">The sequence shown here is derived from an EMBL/GenBank/DDBJ whole genome shotgun (WGS) entry which is preliminary data.</text>
</comment>
<sequence>MKFNWESITSLAYQTIIELNFREFPIPAKKIKCNGVKIISYQKYSEKTGLSIDEITQGNELSDAFLLKGLRPGLTLILYNKNKYDSRLKHTLWHEIGHIKCGHKSHGPQEEIEAHFFASQTNAPNALIKEIARRGYKIDVNMLTHYFGLSLEAARKKIDYLKTHHFNHINEYDEILKMQFLKFLDATFPLKRVIINDSYYDDMEQERKTWY</sequence>
<name>A0A644T378_9ZZZZ</name>
<protein>
    <recommendedName>
        <fullName evidence="1">IrrE N-terminal-like domain-containing protein</fullName>
    </recommendedName>
</protein>
<dbReference type="Pfam" id="PF06114">
    <property type="entry name" value="Peptidase_M78"/>
    <property type="match status" value="1"/>
</dbReference>